<feature type="domain" description="HAM1-like N-terminal" evidence="3">
    <location>
        <begin position="240"/>
        <end position="573"/>
    </location>
</feature>
<evidence type="ECO:0000256" key="1">
    <source>
        <dbReference type="SAM" id="MobiDB-lite"/>
    </source>
</evidence>
<dbReference type="PANTHER" id="PTHR31138">
    <property type="entry name" value="CHROMOSOME 19, WHOLE GENOME SHOTGUN SEQUENCE"/>
    <property type="match status" value="1"/>
</dbReference>
<evidence type="ECO:0000259" key="3">
    <source>
        <dbReference type="Pfam" id="PF19343"/>
    </source>
</evidence>
<feature type="region of interest" description="Disordered" evidence="1">
    <location>
        <begin position="773"/>
        <end position="799"/>
    </location>
</feature>
<organism evidence="4">
    <name type="scientific">Dichomitus squalens</name>
    <dbReference type="NCBI Taxonomy" id="114155"/>
    <lineage>
        <taxon>Eukaryota</taxon>
        <taxon>Fungi</taxon>
        <taxon>Dikarya</taxon>
        <taxon>Basidiomycota</taxon>
        <taxon>Agaricomycotina</taxon>
        <taxon>Agaricomycetes</taxon>
        <taxon>Polyporales</taxon>
        <taxon>Polyporaceae</taxon>
        <taxon>Dichomitus</taxon>
    </lineage>
</organism>
<feature type="domain" description="HAM1-like N-terminal" evidence="3">
    <location>
        <begin position="7"/>
        <end position="220"/>
    </location>
</feature>
<dbReference type="OrthoDB" id="19394at2759"/>
<dbReference type="Proteomes" id="UP000292957">
    <property type="component" value="Unassembled WGS sequence"/>
</dbReference>
<name>A0A4Q9M7X4_9APHY</name>
<reference evidence="4" key="1">
    <citation type="submission" date="2019-01" db="EMBL/GenBank/DDBJ databases">
        <title>Draft genome sequences of three monokaryotic isolates of the white-rot basidiomycete fungus Dichomitus squalens.</title>
        <authorList>
            <consortium name="DOE Joint Genome Institute"/>
            <person name="Lopez S.C."/>
            <person name="Andreopoulos B."/>
            <person name="Pangilinan J."/>
            <person name="Lipzen A."/>
            <person name="Riley R."/>
            <person name="Ahrendt S."/>
            <person name="Ng V."/>
            <person name="Barry K."/>
            <person name="Daum C."/>
            <person name="Grigoriev I.V."/>
            <person name="Hilden K.S."/>
            <person name="Makela M.R."/>
            <person name="de Vries R.P."/>
        </authorList>
    </citation>
    <scope>NUCLEOTIDE SEQUENCE [LARGE SCALE GENOMIC DNA]</scope>
    <source>
        <strain evidence="4">OM18370.1</strain>
    </source>
</reference>
<accession>A0A4Q9M7X4</accession>
<dbReference type="Pfam" id="PF14613">
    <property type="entry name" value="HAM1_C"/>
    <property type="match status" value="1"/>
</dbReference>
<feature type="domain" description="HAM1-like C-terminal" evidence="2">
    <location>
        <begin position="601"/>
        <end position="724"/>
    </location>
</feature>
<sequence>MDKSASIAAAFGAGKLPSQQQLSKAIDNALNSPFLTNKPSIDVGELSEQGQQLQDSVRQLLLAYKKLGDNKNSDDIIQESIWHLSEADLSNSSTNAMDVDTDQAKSDARALAHSLRVLVSVVSDNLTNEGRSVFHDFASFMRLALADAADQVSGSAHNAAEVLREVDSDVAEGQRNEIGMKRKAEDDPEDADARVKFEKGMDSVKDVGSKAIGAGQVAAQTTQDLANRTSSRLQDAFYKVCDRAQSDVDYHKAISTIFELADKWVHRSLDTVGDVNKSTDLDDFIDDPTPEKHLITAIRGMRQVIERLANNKSLDDFFGALRVCGVDIQQDPAIRDWFDKFIAYLRKNLDERGYARSEESQKKREELRHEWKELSSKDSDKGRKWKEDFATLRREATEFQRAIDRDEDLRDVRRARARLGEDIENTLLAAGTAGAQTFMERAPWFWQDLFNVYLPRLVESVKDIPIPRTEYKDDEVEFVLEDLDISKFSFLPGHAYIRNITDIDIKAPSAGQTETAIGTLTRIYLQGLQIQLKEVSFYYYDKTTSMGPAEFNGLLEFTLPPQGVDVDVVVRSIPNSPEGKLEREKRESFLDIQRVDVKVSEDVNLTVKQSNHQILVSVFRPIMLSRLRETLQTILQQQIHGALQSLDKMAWDVGRRAEVFEDTGLPRGASLLAGFWSELGHFQRSSDRSLLSGWKATGTGVIKDDNNTQFAMGAEPQVLSGDKHGPKGTFSDSVGERVDRNVDVDATVKDAKGVAEQATEVVKGKYRQVKSWTDTVQQKTEEERQRSGWNSPAFDALWA</sequence>
<dbReference type="EMBL" id="ML143578">
    <property type="protein sequence ID" value="TBU21761.1"/>
    <property type="molecule type" value="Genomic_DNA"/>
</dbReference>
<feature type="region of interest" description="Disordered" evidence="1">
    <location>
        <begin position="165"/>
        <end position="191"/>
    </location>
</feature>
<proteinExistence type="predicted"/>
<dbReference type="InterPro" id="IPR045967">
    <property type="entry name" value="HAM1-like_N"/>
</dbReference>
<evidence type="ECO:0000313" key="4">
    <source>
        <dbReference type="EMBL" id="TBU21761.1"/>
    </source>
</evidence>
<dbReference type="InterPro" id="IPR027842">
    <property type="entry name" value="HAM1-like_C"/>
</dbReference>
<protein>
    <submittedName>
        <fullName evidence="4">Uncharacterized protein</fullName>
    </submittedName>
</protein>
<evidence type="ECO:0000259" key="2">
    <source>
        <dbReference type="Pfam" id="PF14613"/>
    </source>
</evidence>
<dbReference type="PANTHER" id="PTHR31138:SF1">
    <property type="entry name" value="PDZ DOMAIN-CONTAINING PROTEIN"/>
    <property type="match status" value="1"/>
</dbReference>
<dbReference type="Pfam" id="PF19343">
    <property type="entry name" value="HAM1_N"/>
    <property type="match status" value="2"/>
</dbReference>
<gene>
    <name evidence="4" type="ORF">BD311DRAFT_677580</name>
</gene>
<dbReference type="AlphaFoldDB" id="A0A4Q9M7X4"/>